<evidence type="ECO:0000259" key="7">
    <source>
        <dbReference type="PROSITE" id="PS51379"/>
    </source>
</evidence>
<dbReference type="PROSITE" id="PS51379">
    <property type="entry name" value="4FE4S_FER_2"/>
    <property type="match status" value="2"/>
</dbReference>
<dbReference type="PANTHER" id="PTHR11615">
    <property type="entry name" value="NITRATE, FORMATE, IRON DEHYDROGENASE"/>
    <property type="match status" value="1"/>
</dbReference>
<proteinExistence type="predicted"/>
<dbReference type="SUPFAM" id="SSF54292">
    <property type="entry name" value="2Fe-2S ferredoxin-like"/>
    <property type="match status" value="1"/>
</dbReference>
<comment type="caution">
    <text evidence="10">The sequence shown here is derived from an EMBL/GenBank/DDBJ whole genome shotgun (WGS) entry which is preliminary data.</text>
</comment>
<evidence type="ECO:0000259" key="8">
    <source>
        <dbReference type="PROSITE" id="PS51839"/>
    </source>
</evidence>
<dbReference type="CDD" id="cd00207">
    <property type="entry name" value="fer2"/>
    <property type="match status" value="1"/>
</dbReference>
<evidence type="ECO:0000313" key="11">
    <source>
        <dbReference type="Proteomes" id="UP000234891"/>
    </source>
</evidence>
<dbReference type="Proteomes" id="UP001297370">
    <property type="component" value="Unassembled WGS sequence"/>
</dbReference>
<dbReference type="GO" id="GO:0005506">
    <property type="term" value="F:iron ion binding"/>
    <property type="evidence" value="ECO:0007669"/>
    <property type="project" value="InterPro"/>
</dbReference>
<dbReference type="InterPro" id="IPR050340">
    <property type="entry name" value="Cytosolic_Fe-S_CAF"/>
</dbReference>
<dbReference type="InterPro" id="IPR036010">
    <property type="entry name" value="2Fe-2S_ferredoxin-like_sf"/>
</dbReference>
<keyword evidence="2" id="KW-0004">4Fe-4S</keyword>
<reference evidence="10 11" key="1">
    <citation type="journal article" date="2017" name="Genome Med.">
        <title>A novel Ruminococcus gnavus clade enriched in inflammatory bowel disease patients.</title>
        <authorList>
            <person name="Hall A.B."/>
            <person name="Yassour M."/>
            <person name="Sauk J."/>
            <person name="Garner A."/>
            <person name="Jiang X."/>
            <person name="Arthur T."/>
            <person name="Lagoudas G.K."/>
            <person name="Vatanen T."/>
            <person name="Fornelos N."/>
            <person name="Wilson R."/>
            <person name="Bertha M."/>
            <person name="Cohen M."/>
            <person name="Garber J."/>
            <person name="Khalili H."/>
            <person name="Gevers D."/>
            <person name="Ananthakrishnan A.N."/>
            <person name="Kugathasan S."/>
            <person name="Lander E.S."/>
            <person name="Blainey P."/>
            <person name="Vlamakis H."/>
            <person name="Xavier R.J."/>
            <person name="Huttenhower C."/>
        </authorList>
    </citation>
    <scope>NUCLEOTIDE SEQUENCE [LARGE SCALE GENOMIC DNA]</scope>
    <source>
        <strain evidence="10 11">RJX1124</strain>
    </source>
</reference>
<evidence type="ECO:0000256" key="1">
    <source>
        <dbReference type="ARBA" id="ARBA00001966"/>
    </source>
</evidence>
<dbReference type="InterPro" id="IPR001041">
    <property type="entry name" value="2Fe-2S_ferredoxin-type"/>
</dbReference>
<dbReference type="SUPFAM" id="SSF54862">
    <property type="entry name" value="4Fe-4S ferredoxins"/>
    <property type="match status" value="1"/>
</dbReference>
<keyword evidence="5" id="KW-0408">Iron</keyword>
<feature type="domain" description="4Fe-4S His(Cys)3-ligated-type" evidence="8">
    <location>
        <begin position="77"/>
        <end position="116"/>
    </location>
</feature>
<keyword evidence="3" id="KW-0479">Metal-binding</keyword>
<dbReference type="SMART" id="SM00929">
    <property type="entry name" value="NADH-G_4Fe-4S_3"/>
    <property type="match status" value="1"/>
</dbReference>
<dbReference type="InterPro" id="IPR036991">
    <property type="entry name" value="Fe_hydrogenase_ssu_sf"/>
</dbReference>
<dbReference type="InterPro" id="IPR009016">
    <property type="entry name" value="Fe_hydrogenase"/>
</dbReference>
<keyword evidence="4" id="KW-0677">Repeat</keyword>
<dbReference type="InterPro" id="IPR017896">
    <property type="entry name" value="4Fe4S_Fe-S-bd"/>
</dbReference>
<name>A0A2N5PCM9_MEDGN</name>
<dbReference type="InterPro" id="IPR013352">
    <property type="entry name" value="Fe_hydrogenase_subset"/>
</dbReference>
<evidence type="ECO:0000256" key="2">
    <source>
        <dbReference type="ARBA" id="ARBA00022485"/>
    </source>
</evidence>
<evidence type="ECO:0000256" key="6">
    <source>
        <dbReference type="ARBA" id="ARBA00023014"/>
    </source>
</evidence>
<evidence type="ECO:0000313" key="9">
    <source>
        <dbReference type="EMBL" id="MCB5619342.1"/>
    </source>
</evidence>
<dbReference type="Gene3D" id="3.40.950.10">
    <property type="entry name" value="Fe-only Hydrogenase (Larger Subunit), Chain L, domain 3"/>
    <property type="match status" value="1"/>
</dbReference>
<protein>
    <submittedName>
        <fullName evidence="10">Ferredoxin</fullName>
    </submittedName>
    <submittedName>
        <fullName evidence="9">[FeFe] hydrogenase, group A</fullName>
    </submittedName>
</protein>
<keyword evidence="6" id="KW-0411">Iron-sulfur</keyword>
<organism evidence="10 11">
    <name type="scientific">Mediterraneibacter gnavus</name>
    <name type="common">Ruminococcus gnavus</name>
    <dbReference type="NCBI Taxonomy" id="33038"/>
    <lineage>
        <taxon>Bacteria</taxon>
        <taxon>Bacillati</taxon>
        <taxon>Bacillota</taxon>
        <taxon>Clostridia</taxon>
        <taxon>Lachnospirales</taxon>
        <taxon>Lachnospiraceae</taxon>
        <taxon>Mediterraneibacter</taxon>
    </lineage>
</organism>
<dbReference type="Gene3D" id="4.10.260.20">
    <property type="entry name" value="Iron hydrogenase, small subunit"/>
    <property type="match status" value="1"/>
</dbReference>
<dbReference type="InterPro" id="IPR004108">
    <property type="entry name" value="Fe_hydrogenase_lsu_C"/>
</dbReference>
<dbReference type="Gene3D" id="3.40.50.1780">
    <property type="match status" value="1"/>
</dbReference>
<gene>
    <name evidence="10" type="ORF">CDL26_07600</name>
    <name evidence="9" type="ORF">LIQ08_09290</name>
</gene>
<dbReference type="Pfam" id="PF13510">
    <property type="entry name" value="Fer2_4"/>
    <property type="match status" value="1"/>
</dbReference>
<dbReference type="PROSITE" id="PS00198">
    <property type="entry name" value="4FE4S_FER_1"/>
    <property type="match status" value="1"/>
</dbReference>
<dbReference type="Pfam" id="PF02256">
    <property type="entry name" value="Fe_hyd_SSU"/>
    <property type="match status" value="1"/>
</dbReference>
<dbReference type="SUPFAM" id="SSF53920">
    <property type="entry name" value="Fe-only hydrogenase"/>
    <property type="match status" value="1"/>
</dbReference>
<dbReference type="GO" id="GO:0008901">
    <property type="term" value="F:ferredoxin hydrogenase activity"/>
    <property type="evidence" value="ECO:0007669"/>
    <property type="project" value="InterPro"/>
</dbReference>
<dbReference type="InterPro" id="IPR017900">
    <property type="entry name" value="4Fe4S_Fe_S_CS"/>
</dbReference>
<comment type="cofactor">
    <cofactor evidence="1">
        <name>[4Fe-4S] cluster</name>
        <dbReference type="ChEBI" id="CHEBI:49883"/>
    </cofactor>
</comment>
<dbReference type="GO" id="GO:0042773">
    <property type="term" value="P:ATP synthesis coupled electron transport"/>
    <property type="evidence" value="ECO:0007669"/>
    <property type="project" value="InterPro"/>
</dbReference>
<sequence length="577" mass="63569">MGYMTINNRRVAFTDEKNVLSVIRKSGIDLPTFCYHSELSTYGACRMCVVEDDRGKIFASCSEVPRDGMVIYTHTPRLQHHRKMILELLLSSHCRDCTTCTENGVCTLQKLSRQLGIDEVRFENHKPILPLDESSECIVRDPNKCILCGDCVRTCEEIQGLGILDFAFRGSKMQVMPAFDRAMSQTDCVGCGQCRVVCPTGAISIKQDIAPVWTALADKDTRVIAQIAPAVRVAIGDKFGIPKGENTLGRLVAALRMIGFDEIYDTNFGADLTVMEESKELVERLESGENLPLFTSCCPAWVKFCENRYPQFRKNLSTCRSPQAMFGALLKEEARTEEKKAAQEGTKNRKTVVISIMPCTAKKAEIKRPEHFTEGKQDVDYVLTTTEVTRMIQEAGIDLSRIEPEALDMPFGLSSGAGAIFGVTGGVTEAVLRRLKNNSSSEVLDAISFTGIRGVDGIKEASVDLNGREVKIAVVNGLHCAKELLDQMKDGEVHYDFVEVMACKRGCIAGGGQPVPIGPRTKKARLEGIYKIDSMAQIKLSNENPIVATVYNGILKGKEHKLLHNPTVAVGQGQDQE</sequence>
<accession>A0A2N5PCM9</accession>
<dbReference type="GO" id="GO:0008137">
    <property type="term" value="F:NADH dehydrogenase (ubiquinone) activity"/>
    <property type="evidence" value="ECO:0007669"/>
    <property type="project" value="InterPro"/>
</dbReference>
<evidence type="ECO:0000256" key="4">
    <source>
        <dbReference type="ARBA" id="ARBA00022737"/>
    </source>
</evidence>
<evidence type="ECO:0000256" key="5">
    <source>
        <dbReference type="ARBA" id="ARBA00023004"/>
    </source>
</evidence>
<reference evidence="9" key="2">
    <citation type="submission" date="2021-10" db="EMBL/GenBank/DDBJ databases">
        <title>Collection of gut derived symbiotic bacterial strains cultured from healthy donors.</title>
        <authorList>
            <person name="Lin H."/>
            <person name="Littmann E."/>
            <person name="Claire K."/>
            <person name="Pamer E."/>
        </authorList>
    </citation>
    <scope>NUCLEOTIDE SEQUENCE</scope>
    <source>
        <strain evidence="9">MSK.23.18</strain>
    </source>
</reference>
<evidence type="ECO:0000313" key="10">
    <source>
        <dbReference type="EMBL" id="PLT72897.1"/>
    </source>
</evidence>
<dbReference type="EMBL" id="NIHS01000010">
    <property type="protein sequence ID" value="PLT72897.1"/>
    <property type="molecule type" value="Genomic_DNA"/>
</dbReference>
<dbReference type="InterPro" id="IPR000283">
    <property type="entry name" value="NADH_UbQ_OxRdtase_75kDa_su_CS"/>
</dbReference>
<dbReference type="RefSeq" id="WP_101870589.1">
    <property type="nucleotide sequence ID" value="NZ_JAAIQY010000011.1"/>
</dbReference>
<dbReference type="GO" id="GO:0016020">
    <property type="term" value="C:membrane"/>
    <property type="evidence" value="ECO:0007669"/>
    <property type="project" value="InterPro"/>
</dbReference>
<dbReference type="EMBL" id="JAJBOM010000011">
    <property type="protein sequence ID" value="MCB5619342.1"/>
    <property type="molecule type" value="Genomic_DNA"/>
</dbReference>
<dbReference type="SMART" id="SM00902">
    <property type="entry name" value="Fe_hyd_SSU"/>
    <property type="match status" value="1"/>
</dbReference>
<dbReference type="Gene3D" id="3.10.20.740">
    <property type="match status" value="1"/>
</dbReference>
<dbReference type="GO" id="GO:0051539">
    <property type="term" value="F:4 iron, 4 sulfur cluster binding"/>
    <property type="evidence" value="ECO:0007669"/>
    <property type="project" value="UniProtKB-KW"/>
</dbReference>
<feature type="domain" description="4Fe-4S ferredoxin-type" evidence="7">
    <location>
        <begin position="136"/>
        <end position="166"/>
    </location>
</feature>
<evidence type="ECO:0000256" key="3">
    <source>
        <dbReference type="ARBA" id="ARBA00022723"/>
    </source>
</evidence>
<feature type="domain" description="4Fe-4S ferredoxin-type" evidence="7">
    <location>
        <begin position="179"/>
        <end position="208"/>
    </location>
</feature>
<dbReference type="FunFam" id="3.30.70.20:FF:000035">
    <property type="entry name" value="Iron hydrogenase 1"/>
    <property type="match status" value="1"/>
</dbReference>
<dbReference type="PROSITE" id="PS51839">
    <property type="entry name" value="4FE4S_HC3"/>
    <property type="match status" value="1"/>
</dbReference>
<dbReference type="InterPro" id="IPR003149">
    <property type="entry name" value="Fe_hydrogenase_ssu"/>
</dbReference>
<dbReference type="Pfam" id="PF02906">
    <property type="entry name" value="Fe_hyd_lg_C"/>
    <property type="match status" value="1"/>
</dbReference>
<dbReference type="Pfam" id="PF10588">
    <property type="entry name" value="NADH-G_4Fe-4S_3"/>
    <property type="match status" value="1"/>
</dbReference>
<dbReference type="Gene3D" id="3.30.70.20">
    <property type="match status" value="1"/>
</dbReference>
<dbReference type="InterPro" id="IPR019574">
    <property type="entry name" value="NADH_UbQ_OxRdtase_Gsu_4Fe4S-bd"/>
</dbReference>
<dbReference type="Proteomes" id="UP000234891">
    <property type="component" value="Unassembled WGS sequence"/>
</dbReference>
<dbReference type="PROSITE" id="PS00641">
    <property type="entry name" value="COMPLEX1_75K_1"/>
    <property type="match status" value="1"/>
</dbReference>
<dbReference type="NCBIfam" id="TIGR02512">
    <property type="entry name" value="FeFe_hydrog_A"/>
    <property type="match status" value="1"/>
</dbReference>
<dbReference type="Pfam" id="PF12838">
    <property type="entry name" value="Fer4_7"/>
    <property type="match status" value="1"/>
</dbReference>
<dbReference type="AlphaFoldDB" id="A0A2N5PCM9"/>